<evidence type="ECO:0000256" key="5">
    <source>
        <dbReference type="ARBA" id="ARBA00023159"/>
    </source>
</evidence>
<feature type="compositionally biased region" description="Low complexity" evidence="10">
    <location>
        <begin position="16"/>
        <end position="31"/>
    </location>
</feature>
<comment type="subunit">
    <text evidence="9">Component of the Mediator complex.</text>
</comment>
<dbReference type="Pfam" id="PF08633">
    <property type="entry name" value="Rox3"/>
    <property type="match status" value="1"/>
</dbReference>
<name>A0A6H0Y5D1_9PEZI</name>
<evidence type="ECO:0000256" key="7">
    <source>
        <dbReference type="ARBA" id="ARBA00023242"/>
    </source>
</evidence>
<proteinExistence type="inferred from homology"/>
<comment type="function">
    <text evidence="9">Component of the Mediator complex, a coactivator involved in the regulated transcription of nearly all RNA polymerase II-dependent genes. Mediator functions as a bridge to convey information from gene-specific regulatory proteins to the basal RNA polymerase II transcription machinery. Mediator is recruited to promoters by direct interactions with regulatory proteins and serves as a scaffold for the assembly of a functional preinitiation complex with RNA polymerase II and the general transcription factors.</text>
</comment>
<dbReference type="InterPro" id="IPR013942">
    <property type="entry name" value="Mediator_Med19_fun"/>
</dbReference>
<evidence type="ECO:0000313" key="12">
    <source>
        <dbReference type="Proteomes" id="UP000503462"/>
    </source>
</evidence>
<sequence>MSPSWQAQNLPANGNATTTAPTPPSTASFPSQIIARSTEGGDTQPDTPIEKPAEGRDREEDIEMEDADHRRTDHERIADVAKSLEPAPAAPVLYCLSTDPIAPLLPDPAQDMLQLYSLQAMQASVARRDPKTGEKINKLRKSYETKSRNLGIEGRNKATAQEGHLQGLVDPGWDAVVADGVTMWEQKMENFALGGKGTDEMFENLTKAFHFKPGHFLKQSTQSGRNNLAWTSLWWLSDLHSVAFFRALRPDRTGKKRRYDESSYEGYDDDGYSTGGVDDAGRRINGAKRVKRKMAGPV</sequence>
<dbReference type="GO" id="GO:0003712">
    <property type="term" value="F:transcription coregulator activity"/>
    <property type="evidence" value="ECO:0007669"/>
    <property type="project" value="InterPro"/>
</dbReference>
<dbReference type="GO" id="GO:0016592">
    <property type="term" value="C:mediator complex"/>
    <property type="evidence" value="ECO:0007669"/>
    <property type="project" value="InterPro"/>
</dbReference>
<protein>
    <recommendedName>
        <fullName evidence="3 9">Mediator of RNA polymerase II transcription subunit 19</fullName>
    </recommendedName>
    <alternativeName>
        <fullName evidence="8 9">Mediator complex subunit 19</fullName>
    </alternativeName>
</protein>
<keyword evidence="12" id="KW-1185">Reference proteome</keyword>
<dbReference type="AlphaFoldDB" id="A0A6H0Y5D1"/>
<dbReference type="Proteomes" id="UP000503462">
    <property type="component" value="Chromosome 5"/>
</dbReference>
<evidence type="ECO:0000256" key="4">
    <source>
        <dbReference type="ARBA" id="ARBA00023015"/>
    </source>
</evidence>
<comment type="similarity">
    <text evidence="2 9">Belongs to the Mediator complex subunit 19 family.</text>
</comment>
<dbReference type="EMBL" id="CP051143">
    <property type="protein sequence ID" value="QIX02257.1"/>
    <property type="molecule type" value="Genomic_DNA"/>
</dbReference>
<evidence type="ECO:0000256" key="3">
    <source>
        <dbReference type="ARBA" id="ARBA00019615"/>
    </source>
</evidence>
<keyword evidence="7 9" id="KW-0539">Nucleus</keyword>
<organism evidence="11 12">
    <name type="scientific">Peltaster fructicola</name>
    <dbReference type="NCBI Taxonomy" id="286661"/>
    <lineage>
        <taxon>Eukaryota</taxon>
        <taxon>Fungi</taxon>
        <taxon>Dikarya</taxon>
        <taxon>Ascomycota</taxon>
        <taxon>Pezizomycotina</taxon>
        <taxon>Dothideomycetes</taxon>
        <taxon>Dothideomycetes incertae sedis</taxon>
        <taxon>Peltaster</taxon>
    </lineage>
</organism>
<keyword evidence="6 9" id="KW-0804">Transcription</keyword>
<dbReference type="OrthoDB" id="2160599at2759"/>
<evidence type="ECO:0000256" key="1">
    <source>
        <dbReference type="ARBA" id="ARBA00004123"/>
    </source>
</evidence>
<comment type="subcellular location">
    <subcellularLocation>
        <location evidence="1 9">Nucleus</location>
    </subcellularLocation>
</comment>
<evidence type="ECO:0000256" key="6">
    <source>
        <dbReference type="ARBA" id="ARBA00023163"/>
    </source>
</evidence>
<evidence type="ECO:0000256" key="10">
    <source>
        <dbReference type="SAM" id="MobiDB-lite"/>
    </source>
</evidence>
<reference evidence="11 12" key="1">
    <citation type="journal article" date="2016" name="Sci. Rep.">
        <title>Peltaster fructicola genome reveals evolution from an invasive phytopathogen to an ectophytic parasite.</title>
        <authorList>
            <person name="Xu C."/>
            <person name="Chen H."/>
            <person name="Gleason M.L."/>
            <person name="Xu J.R."/>
            <person name="Liu H."/>
            <person name="Zhang R."/>
            <person name="Sun G."/>
        </authorList>
    </citation>
    <scope>NUCLEOTIDE SEQUENCE [LARGE SCALE GENOMIC DNA]</scope>
    <source>
        <strain evidence="11 12">LNHT1506</strain>
    </source>
</reference>
<gene>
    <name evidence="9" type="primary">MED19</name>
    <name evidence="11" type="ORF">AMS68_007774</name>
</gene>
<evidence type="ECO:0000313" key="11">
    <source>
        <dbReference type="EMBL" id="QIX02257.1"/>
    </source>
</evidence>
<dbReference type="GO" id="GO:0006357">
    <property type="term" value="P:regulation of transcription by RNA polymerase II"/>
    <property type="evidence" value="ECO:0007669"/>
    <property type="project" value="InterPro"/>
</dbReference>
<feature type="region of interest" description="Disordered" evidence="10">
    <location>
        <begin position="1"/>
        <end position="73"/>
    </location>
</feature>
<evidence type="ECO:0000256" key="9">
    <source>
        <dbReference type="RuleBase" id="RU364151"/>
    </source>
</evidence>
<keyword evidence="4 9" id="KW-0805">Transcription regulation</keyword>
<feature type="compositionally biased region" description="Polar residues" evidence="10">
    <location>
        <begin position="1"/>
        <end position="15"/>
    </location>
</feature>
<evidence type="ECO:0000256" key="8">
    <source>
        <dbReference type="ARBA" id="ARBA00032018"/>
    </source>
</evidence>
<keyword evidence="5 9" id="KW-0010">Activator</keyword>
<feature type="compositionally biased region" description="Basic and acidic residues" evidence="10">
    <location>
        <begin position="48"/>
        <end position="59"/>
    </location>
</feature>
<accession>A0A6H0Y5D1</accession>
<evidence type="ECO:0000256" key="2">
    <source>
        <dbReference type="ARBA" id="ARBA00009259"/>
    </source>
</evidence>